<comment type="caution">
    <text evidence="2">The sequence shown here is derived from an EMBL/GenBank/DDBJ whole genome shotgun (WGS) entry which is preliminary data.</text>
</comment>
<evidence type="ECO:0000256" key="1">
    <source>
        <dbReference type="SAM" id="SignalP"/>
    </source>
</evidence>
<accession>A0A815H6V3</accession>
<proteinExistence type="predicted"/>
<keyword evidence="1" id="KW-0732">Signal</keyword>
<keyword evidence="3" id="KW-1185">Reference proteome</keyword>
<feature type="chain" id="PRO_5032820042" evidence="1">
    <location>
        <begin position="26"/>
        <end position="119"/>
    </location>
</feature>
<gene>
    <name evidence="2" type="ORF">XAT740_LOCUS31327</name>
</gene>
<reference evidence="2" key="1">
    <citation type="submission" date="2021-02" db="EMBL/GenBank/DDBJ databases">
        <authorList>
            <person name="Nowell W R."/>
        </authorList>
    </citation>
    <scope>NUCLEOTIDE SEQUENCE</scope>
</reference>
<dbReference type="Proteomes" id="UP000663828">
    <property type="component" value="Unassembled WGS sequence"/>
</dbReference>
<feature type="signal peptide" evidence="1">
    <location>
        <begin position="1"/>
        <end position="25"/>
    </location>
</feature>
<dbReference type="AlphaFoldDB" id="A0A815H6V3"/>
<organism evidence="2 3">
    <name type="scientific">Adineta ricciae</name>
    <name type="common">Rotifer</name>
    <dbReference type="NCBI Taxonomy" id="249248"/>
    <lineage>
        <taxon>Eukaryota</taxon>
        <taxon>Metazoa</taxon>
        <taxon>Spiralia</taxon>
        <taxon>Gnathifera</taxon>
        <taxon>Rotifera</taxon>
        <taxon>Eurotatoria</taxon>
        <taxon>Bdelloidea</taxon>
        <taxon>Adinetida</taxon>
        <taxon>Adinetidae</taxon>
        <taxon>Adineta</taxon>
    </lineage>
</organism>
<sequence length="119" mass="14087">MYFNSQFRTCFIIYCLLLLTTSVQSIIFVNLWNSCVDVAVEKNAFPISLVQSADYYQVCPTRDEHWRRFGSSVFRMHILRTTEPIIDKYIHIQHNGYAHIHNETRLTVAKWYGADHEEL</sequence>
<protein>
    <submittedName>
        <fullName evidence="2">Uncharacterized protein</fullName>
    </submittedName>
</protein>
<evidence type="ECO:0000313" key="3">
    <source>
        <dbReference type="Proteomes" id="UP000663828"/>
    </source>
</evidence>
<dbReference type="EMBL" id="CAJNOR010002847">
    <property type="protein sequence ID" value="CAF1348026.1"/>
    <property type="molecule type" value="Genomic_DNA"/>
</dbReference>
<name>A0A815H6V3_ADIRI</name>
<evidence type="ECO:0000313" key="2">
    <source>
        <dbReference type="EMBL" id="CAF1348026.1"/>
    </source>
</evidence>